<protein>
    <submittedName>
        <fullName evidence="1">Uncharacterized protein</fullName>
    </submittedName>
</protein>
<dbReference type="EMBL" id="LXQA010752340">
    <property type="protein sequence ID" value="MCI69252.1"/>
    <property type="molecule type" value="Genomic_DNA"/>
</dbReference>
<organism evidence="1 2">
    <name type="scientific">Trifolium medium</name>
    <dbReference type="NCBI Taxonomy" id="97028"/>
    <lineage>
        <taxon>Eukaryota</taxon>
        <taxon>Viridiplantae</taxon>
        <taxon>Streptophyta</taxon>
        <taxon>Embryophyta</taxon>
        <taxon>Tracheophyta</taxon>
        <taxon>Spermatophyta</taxon>
        <taxon>Magnoliopsida</taxon>
        <taxon>eudicotyledons</taxon>
        <taxon>Gunneridae</taxon>
        <taxon>Pentapetalae</taxon>
        <taxon>rosids</taxon>
        <taxon>fabids</taxon>
        <taxon>Fabales</taxon>
        <taxon>Fabaceae</taxon>
        <taxon>Papilionoideae</taxon>
        <taxon>50 kb inversion clade</taxon>
        <taxon>NPAAA clade</taxon>
        <taxon>Hologalegina</taxon>
        <taxon>IRL clade</taxon>
        <taxon>Trifolieae</taxon>
        <taxon>Trifolium</taxon>
    </lineage>
</organism>
<accession>A0A392U797</accession>
<proteinExistence type="predicted"/>
<feature type="non-terminal residue" evidence="1">
    <location>
        <position position="37"/>
    </location>
</feature>
<reference evidence="1 2" key="1">
    <citation type="journal article" date="2018" name="Front. Plant Sci.">
        <title>Red Clover (Trifolium pratense) and Zigzag Clover (T. medium) - A Picture of Genomic Similarities and Differences.</title>
        <authorList>
            <person name="Dluhosova J."/>
            <person name="Istvanek J."/>
            <person name="Nedelnik J."/>
            <person name="Repkova J."/>
        </authorList>
    </citation>
    <scope>NUCLEOTIDE SEQUENCE [LARGE SCALE GENOMIC DNA]</scope>
    <source>
        <strain evidence="2">cv. 10/8</strain>
        <tissue evidence="1">Leaf</tissue>
    </source>
</reference>
<keyword evidence="2" id="KW-1185">Reference proteome</keyword>
<sequence>MTLQLQQPKLKQAEVAQLLKNPPPQSTMALPLPIFDN</sequence>
<comment type="caution">
    <text evidence="1">The sequence shown here is derived from an EMBL/GenBank/DDBJ whole genome shotgun (WGS) entry which is preliminary data.</text>
</comment>
<evidence type="ECO:0000313" key="1">
    <source>
        <dbReference type="EMBL" id="MCI69252.1"/>
    </source>
</evidence>
<evidence type="ECO:0000313" key="2">
    <source>
        <dbReference type="Proteomes" id="UP000265520"/>
    </source>
</evidence>
<dbReference type="Proteomes" id="UP000265520">
    <property type="component" value="Unassembled WGS sequence"/>
</dbReference>
<name>A0A392U797_9FABA</name>
<dbReference type="AlphaFoldDB" id="A0A392U797"/>